<feature type="signal peptide" evidence="2">
    <location>
        <begin position="1"/>
        <end position="20"/>
    </location>
</feature>
<feature type="region of interest" description="Disordered" evidence="1">
    <location>
        <begin position="291"/>
        <end position="373"/>
    </location>
</feature>
<protein>
    <submittedName>
        <fullName evidence="4">Uncharacterized protein</fullName>
    </submittedName>
</protein>
<dbReference type="Proteomes" id="UP000887566">
    <property type="component" value="Unplaced"/>
</dbReference>
<organism evidence="3 4">
    <name type="scientific">Plectus sambesii</name>
    <dbReference type="NCBI Taxonomy" id="2011161"/>
    <lineage>
        <taxon>Eukaryota</taxon>
        <taxon>Metazoa</taxon>
        <taxon>Ecdysozoa</taxon>
        <taxon>Nematoda</taxon>
        <taxon>Chromadorea</taxon>
        <taxon>Plectida</taxon>
        <taxon>Plectina</taxon>
        <taxon>Plectoidea</taxon>
        <taxon>Plectidae</taxon>
        <taxon>Plectus</taxon>
    </lineage>
</organism>
<proteinExistence type="predicted"/>
<feature type="compositionally biased region" description="Low complexity" evidence="1">
    <location>
        <begin position="346"/>
        <end position="373"/>
    </location>
</feature>
<keyword evidence="2" id="KW-0732">Signal</keyword>
<evidence type="ECO:0000313" key="3">
    <source>
        <dbReference type="Proteomes" id="UP000887566"/>
    </source>
</evidence>
<reference evidence="4" key="1">
    <citation type="submission" date="2022-11" db="UniProtKB">
        <authorList>
            <consortium name="WormBaseParasite"/>
        </authorList>
    </citation>
    <scope>IDENTIFICATION</scope>
</reference>
<keyword evidence="3" id="KW-1185">Reference proteome</keyword>
<evidence type="ECO:0000256" key="1">
    <source>
        <dbReference type="SAM" id="MobiDB-lite"/>
    </source>
</evidence>
<feature type="chain" id="PRO_5037483023" evidence="2">
    <location>
        <begin position="21"/>
        <end position="373"/>
    </location>
</feature>
<sequence length="373" mass="41970">MRSGVILWLLLLLGTSAVQATEVASASVENDDELVESAADTTESSVDLLSVLYKRCWTQCWDGFRDSTGQKNMLYLAQHGFDMDDHEEYCREYNSTRACVRSCVDKRTDLKYLRPFFRRNYLNEIICFKNYNDFRTHLQCYRNEHRQLEFFFVRCGYFAVLYVFKVCKKSHSAGLVESHDEWTVSWGGGGWSTQLSRFWIDAQTTASGRARRRCVFLPPPDPDYTHIARLWPRPRASVHATASERQHVRVVGLDGVAAVNWNCARENPTMPDRRFSCLIALRTKATDCQEGTITAGDTTPERRGQTALGLDSTTVCRPPYNKAPPTVTAKSADQQRDGCVAAAARPLPQLTPLDQSSSSSLVSSPTSLSPSLP</sequence>
<accession>A0A914V7F3</accession>
<name>A0A914V7F3_9BILA</name>
<dbReference type="WBParaSite" id="PSAMB.scaffold162size70593.g2918.t1">
    <property type="protein sequence ID" value="PSAMB.scaffold162size70593.g2918.t1"/>
    <property type="gene ID" value="PSAMB.scaffold162size70593.g2918"/>
</dbReference>
<evidence type="ECO:0000256" key="2">
    <source>
        <dbReference type="SAM" id="SignalP"/>
    </source>
</evidence>
<evidence type="ECO:0000313" key="4">
    <source>
        <dbReference type="WBParaSite" id="PSAMB.scaffold162size70593.g2918.t1"/>
    </source>
</evidence>
<dbReference type="AlphaFoldDB" id="A0A914V7F3"/>